<gene>
    <name evidence="5" type="ORF">AAE3_LOCUS4161</name>
</gene>
<keyword evidence="1" id="KW-0238">DNA-binding</keyword>
<accession>A0A8S0WYF5</accession>
<feature type="region of interest" description="Disordered" evidence="3">
    <location>
        <begin position="1"/>
        <end position="35"/>
    </location>
</feature>
<dbReference type="SMART" id="SM00353">
    <property type="entry name" value="HLH"/>
    <property type="match status" value="1"/>
</dbReference>
<feature type="compositionally biased region" description="Polar residues" evidence="3">
    <location>
        <begin position="152"/>
        <end position="165"/>
    </location>
</feature>
<dbReference type="SUPFAM" id="SSF47459">
    <property type="entry name" value="HLH, helix-loop-helix DNA-binding domain"/>
    <property type="match status" value="1"/>
</dbReference>
<dbReference type="PANTHER" id="PTHR47787">
    <property type="entry name" value="CENTROMERE-BINDING PROTEIN 1"/>
    <property type="match status" value="1"/>
</dbReference>
<feature type="domain" description="BHLH" evidence="4">
    <location>
        <begin position="196"/>
        <end position="246"/>
    </location>
</feature>
<dbReference type="PROSITE" id="PS50888">
    <property type="entry name" value="BHLH"/>
    <property type="match status" value="1"/>
</dbReference>
<dbReference type="AlphaFoldDB" id="A0A8S0WYF5"/>
<evidence type="ECO:0000256" key="3">
    <source>
        <dbReference type="SAM" id="MobiDB-lite"/>
    </source>
</evidence>
<dbReference type="InterPro" id="IPR011598">
    <property type="entry name" value="bHLH_dom"/>
</dbReference>
<dbReference type="GO" id="GO:0003700">
    <property type="term" value="F:DNA-binding transcription factor activity"/>
    <property type="evidence" value="ECO:0007669"/>
    <property type="project" value="InterPro"/>
</dbReference>
<name>A0A8S0WYF5_CYCAE</name>
<reference evidence="5 6" key="1">
    <citation type="submission" date="2020-01" db="EMBL/GenBank/DDBJ databases">
        <authorList>
            <person name="Gupta K D."/>
        </authorList>
    </citation>
    <scope>NUCLEOTIDE SEQUENCE [LARGE SCALE GENOMIC DNA]</scope>
</reference>
<keyword evidence="2" id="KW-0539">Nucleus</keyword>
<protein>
    <recommendedName>
        <fullName evidence="4">BHLH domain-containing protein</fullName>
    </recommendedName>
</protein>
<feature type="compositionally biased region" description="Basic and acidic residues" evidence="3">
    <location>
        <begin position="192"/>
        <end position="206"/>
    </location>
</feature>
<dbReference type="GO" id="GO:0046983">
    <property type="term" value="F:protein dimerization activity"/>
    <property type="evidence" value="ECO:0007669"/>
    <property type="project" value="InterPro"/>
</dbReference>
<feature type="region of interest" description="Disordered" evidence="3">
    <location>
        <begin position="91"/>
        <end position="209"/>
    </location>
</feature>
<dbReference type="PANTHER" id="PTHR47787:SF1">
    <property type="entry name" value="CENTROMERE-BINDING PROTEIN 1"/>
    <property type="match status" value="1"/>
</dbReference>
<evidence type="ECO:0000313" key="5">
    <source>
        <dbReference type="EMBL" id="CAA7261968.1"/>
    </source>
</evidence>
<dbReference type="Gene3D" id="4.10.280.10">
    <property type="entry name" value="Helix-loop-helix DNA-binding domain"/>
    <property type="match status" value="1"/>
</dbReference>
<feature type="compositionally biased region" description="Basic and acidic residues" evidence="3">
    <location>
        <begin position="339"/>
        <end position="350"/>
    </location>
</feature>
<feature type="region of interest" description="Disordered" evidence="3">
    <location>
        <begin position="303"/>
        <end position="350"/>
    </location>
</feature>
<keyword evidence="6" id="KW-1185">Reference proteome</keyword>
<dbReference type="GO" id="GO:0003677">
    <property type="term" value="F:DNA binding"/>
    <property type="evidence" value="ECO:0007669"/>
    <property type="project" value="UniProtKB-KW"/>
</dbReference>
<dbReference type="GO" id="GO:0005634">
    <property type="term" value="C:nucleus"/>
    <property type="evidence" value="ECO:0007669"/>
    <property type="project" value="TreeGrafter"/>
</dbReference>
<dbReference type="Proteomes" id="UP000467700">
    <property type="component" value="Unassembled WGS sequence"/>
</dbReference>
<dbReference type="InterPro" id="IPR036638">
    <property type="entry name" value="HLH_DNA-bd_sf"/>
</dbReference>
<evidence type="ECO:0000256" key="2">
    <source>
        <dbReference type="ARBA" id="ARBA00023242"/>
    </source>
</evidence>
<evidence type="ECO:0000313" key="6">
    <source>
        <dbReference type="Proteomes" id="UP000467700"/>
    </source>
</evidence>
<evidence type="ECO:0000259" key="4">
    <source>
        <dbReference type="PROSITE" id="PS50888"/>
    </source>
</evidence>
<organism evidence="5 6">
    <name type="scientific">Cyclocybe aegerita</name>
    <name type="common">Black poplar mushroom</name>
    <name type="synonym">Agrocybe aegerita</name>
    <dbReference type="NCBI Taxonomy" id="1973307"/>
    <lineage>
        <taxon>Eukaryota</taxon>
        <taxon>Fungi</taxon>
        <taxon>Dikarya</taxon>
        <taxon>Basidiomycota</taxon>
        <taxon>Agaricomycotina</taxon>
        <taxon>Agaricomycetes</taxon>
        <taxon>Agaricomycetidae</taxon>
        <taxon>Agaricales</taxon>
        <taxon>Agaricineae</taxon>
        <taxon>Bolbitiaceae</taxon>
        <taxon>Cyclocybe</taxon>
    </lineage>
</organism>
<dbReference type="CDD" id="cd11398">
    <property type="entry name" value="bHLHzip_scCBP1"/>
    <property type="match status" value="1"/>
</dbReference>
<dbReference type="InterPro" id="IPR047206">
    <property type="entry name" value="bHLHzip_scCBP1-like"/>
</dbReference>
<sequence length="350" mass="37128">MAPATPATHDPALSHAAHGAQASQPAQPPAGLPTNINAADIPQLALNGLDQNQILTLLRSLPGVFGKLAEQGGNPKEDAAQALSNLAQTPFGSQHLPVHFPTGASTGLPGINDPGPSSHPRGPPNLGQLSAVAMQAAPVNVQQSQEEDKPEQQNLSAASSTNDAVTTSAPAASATTTGGRRGGRSAAMGSDEWSRQRKDNHKEVERRRRGNINEGINELGRIVPSGSGEKAKGAILARAVQYIHHLKENEARNIEKWTLEKLLMDQAMGDLQAQLEEMKRMWEEERMGRSRLEAELEQLRNMAGIAASPKDDLVGGTKRRSTDGQESAGIAGDAANVGDPERDGKRQRTE</sequence>
<dbReference type="Pfam" id="PF00010">
    <property type="entry name" value="HLH"/>
    <property type="match status" value="1"/>
</dbReference>
<proteinExistence type="predicted"/>
<feature type="compositionally biased region" description="Low complexity" evidence="3">
    <location>
        <begin position="11"/>
        <end position="25"/>
    </location>
</feature>
<comment type="caution">
    <text evidence="5">The sequence shown here is derived from an EMBL/GenBank/DDBJ whole genome shotgun (WGS) entry which is preliminary data.</text>
</comment>
<feature type="compositionally biased region" description="Low complexity" evidence="3">
    <location>
        <begin position="166"/>
        <end position="190"/>
    </location>
</feature>
<evidence type="ECO:0000256" key="1">
    <source>
        <dbReference type="ARBA" id="ARBA00023125"/>
    </source>
</evidence>
<dbReference type="EMBL" id="CACVBS010000035">
    <property type="protein sequence ID" value="CAA7261968.1"/>
    <property type="molecule type" value="Genomic_DNA"/>
</dbReference>
<dbReference type="OrthoDB" id="71302at2759"/>